<dbReference type="GeneID" id="66540080"/>
<accession>A0ABN0B895</accession>
<evidence type="ECO:0000313" key="2">
    <source>
        <dbReference type="Proteomes" id="UP000005755"/>
    </source>
</evidence>
<evidence type="ECO:0000313" key="1">
    <source>
        <dbReference type="EMBL" id="EFR45705.1"/>
    </source>
</evidence>
<gene>
    <name evidence="1" type="ORF">HCCG_00251</name>
</gene>
<organism evidence="1 2">
    <name type="scientific">Helicobacter cinaedi CCUG 18818 = ATCC BAA-847</name>
    <dbReference type="NCBI Taxonomy" id="537971"/>
    <lineage>
        <taxon>Bacteria</taxon>
        <taxon>Pseudomonadati</taxon>
        <taxon>Campylobacterota</taxon>
        <taxon>Epsilonproteobacteria</taxon>
        <taxon>Campylobacterales</taxon>
        <taxon>Helicobacteraceae</taxon>
        <taxon>Helicobacter</taxon>
    </lineage>
</organism>
<dbReference type="Proteomes" id="UP000005755">
    <property type="component" value="Unassembled WGS sequence"/>
</dbReference>
<sequence>MSEFLRFKEYFETLLSDEVIVGIAEQGQIVYGWFREWILDPLNLTRLDDIPASQNFESEAGLNITMARWVSKIENINEIYTDLQGKGMSYTLDEFKVMLVCFFDSVNGYKDSFENERNRYVEIYAMPEIRALIDELERLEAEVA</sequence>
<proteinExistence type="predicted"/>
<dbReference type="RefSeq" id="WP_002955528.1">
    <property type="nucleotide sequence ID" value="NC_020555.1"/>
</dbReference>
<keyword evidence="2" id="KW-1185">Reference proteome</keyword>
<dbReference type="EMBL" id="DS990391">
    <property type="protein sequence ID" value="EFR45705.1"/>
    <property type="molecule type" value="Genomic_DNA"/>
</dbReference>
<name>A0ABN0B895_9HELI</name>
<protein>
    <submittedName>
        <fullName evidence="1">Uncharacterized protein</fullName>
    </submittedName>
</protein>
<reference evidence="2" key="1">
    <citation type="journal article" date="2014" name="Genome Announc.">
        <title>Draft genome sequences of six enterohepatic helicobacter species isolated from humans and one from rhesus macaques.</title>
        <authorList>
            <person name="Shen Z."/>
            <person name="Sheh A."/>
            <person name="Young S.K."/>
            <person name="Abouelliel A."/>
            <person name="Ward D.V."/>
            <person name="Earl A.M."/>
            <person name="Fox J.G."/>
        </authorList>
    </citation>
    <scope>NUCLEOTIDE SEQUENCE [LARGE SCALE GENOMIC DNA]</scope>
    <source>
        <strain evidence="2">CCUG 18818</strain>
    </source>
</reference>